<dbReference type="InParanoid" id="A0A369JHJ0"/>
<keyword evidence="3" id="KW-1185">Reference proteome</keyword>
<protein>
    <submittedName>
        <fullName evidence="2">Uncharacterized protein</fullName>
    </submittedName>
</protein>
<evidence type="ECO:0000256" key="1">
    <source>
        <dbReference type="SAM" id="Phobius"/>
    </source>
</evidence>
<comment type="caution">
    <text evidence="2">The sequence shown here is derived from an EMBL/GenBank/DDBJ whole genome shotgun (WGS) entry which is preliminary data.</text>
</comment>
<feature type="transmembrane region" description="Helical" evidence="1">
    <location>
        <begin position="65"/>
        <end position="85"/>
    </location>
</feature>
<proteinExistence type="predicted"/>
<name>A0A369JHJ0_HYPMA</name>
<keyword evidence="1" id="KW-0472">Membrane</keyword>
<accession>A0A369JHJ0</accession>
<evidence type="ECO:0000313" key="3">
    <source>
        <dbReference type="Proteomes" id="UP000076154"/>
    </source>
</evidence>
<keyword evidence="1" id="KW-0812">Transmembrane</keyword>
<sequence length="136" mass="14922">MIRDASNTRINKVSISEFMSSGAEPTLRPLPPHYPSSAAHVHEPACLPLRYPLCTPSFGVFVTRYITLFVLILPSACRVLLFAIIGSRTHARLPTLMKPGLRSADEPRVSSPPPLTATASIFIRPTFLKSTLSFMS</sequence>
<keyword evidence="1" id="KW-1133">Transmembrane helix</keyword>
<reference evidence="2" key="1">
    <citation type="submission" date="2018-04" db="EMBL/GenBank/DDBJ databases">
        <title>Whole genome sequencing of Hypsizygus marmoreus.</title>
        <authorList>
            <person name="Choi I.-G."/>
            <person name="Min B."/>
            <person name="Kim J.-G."/>
            <person name="Kim S."/>
            <person name="Oh Y.-L."/>
            <person name="Kong W.-S."/>
            <person name="Park H."/>
            <person name="Jeong J."/>
            <person name="Song E.-S."/>
        </authorList>
    </citation>
    <scope>NUCLEOTIDE SEQUENCE [LARGE SCALE GENOMIC DNA]</scope>
    <source>
        <strain evidence="2">51987-8</strain>
    </source>
</reference>
<dbReference type="EMBL" id="LUEZ02000054">
    <property type="protein sequence ID" value="RDB21649.1"/>
    <property type="molecule type" value="Genomic_DNA"/>
</dbReference>
<dbReference type="AlphaFoldDB" id="A0A369JHJ0"/>
<dbReference type="Proteomes" id="UP000076154">
    <property type="component" value="Unassembled WGS sequence"/>
</dbReference>
<gene>
    <name evidence="2" type="ORF">Hypma_011283</name>
</gene>
<organism evidence="2 3">
    <name type="scientific">Hypsizygus marmoreus</name>
    <name type="common">White beech mushroom</name>
    <name type="synonym">Agaricus marmoreus</name>
    <dbReference type="NCBI Taxonomy" id="39966"/>
    <lineage>
        <taxon>Eukaryota</taxon>
        <taxon>Fungi</taxon>
        <taxon>Dikarya</taxon>
        <taxon>Basidiomycota</taxon>
        <taxon>Agaricomycotina</taxon>
        <taxon>Agaricomycetes</taxon>
        <taxon>Agaricomycetidae</taxon>
        <taxon>Agaricales</taxon>
        <taxon>Tricholomatineae</taxon>
        <taxon>Lyophyllaceae</taxon>
        <taxon>Hypsizygus</taxon>
    </lineage>
</organism>
<evidence type="ECO:0000313" key="2">
    <source>
        <dbReference type="EMBL" id="RDB21649.1"/>
    </source>
</evidence>